<comment type="caution">
    <text evidence="1">The sequence shown here is derived from an EMBL/GenBank/DDBJ whole genome shotgun (WGS) entry which is preliminary data.</text>
</comment>
<name>A0A164AJZ5_9MYCO</name>
<accession>A0A164AJZ5</accession>
<evidence type="ECO:0000313" key="2">
    <source>
        <dbReference type="Proteomes" id="UP000077342"/>
    </source>
</evidence>
<dbReference type="RefSeq" id="WP_075510617.1">
    <property type="nucleotide sequence ID" value="NZ_LWCI01000105.1"/>
</dbReference>
<evidence type="ECO:0008006" key="3">
    <source>
        <dbReference type="Google" id="ProtNLM"/>
    </source>
</evidence>
<sequence>MPKRTEVIKKIEDAAKNNGITFTFKRHGGNHDIYDLDGTMIPIERHRNLDPGYAEMVYKQCQGKLGRGWWR</sequence>
<dbReference type="EMBL" id="LWCI01000105">
    <property type="protein sequence ID" value="KZS62558.1"/>
    <property type="molecule type" value="Genomic_DNA"/>
</dbReference>
<evidence type="ECO:0000313" key="1">
    <source>
        <dbReference type="EMBL" id="KZS62558.1"/>
    </source>
</evidence>
<gene>
    <name evidence="1" type="ORF">A4G28_08285</name>
</gene>
<protein>
    <recommendedName>
        <fullName evidence="3">HicA-like toxin</fullName>
    </recommendedName>
</protein>
<dbReference type="AlphaFoldDB" id="A0A164AJZ5"/>
<organism evidence="1 2">
    <name type="scientific">Mycobacterium ostraviense</name>
    <dbReference type="NCBI Taxonomy" id="2738409"/>
    <lineage>
        <taxon>Bacteria</taxon>
        <taxon>Bacillati</taxon>
        <taxon>Actinomycetota</taxon>
        <taxon>Actinomycetes</taxon>
        <taxon>Mycobacteriales</taxon>
        <taxon>Mycobacteriaceae</taxon>
        <taxon>Mycobacterium</taxon>
    </lineage>
</organism>
<keyword evidence="2" id="KW-1185">Reference proteome</keyword>
<reference evidence="2" key="1">
    <citation type="submission" date="2016-04" db="EMBL/GenBank/DDBJ databases">
        <authorList>
            <person name="Strapagiel D."/>
            <person name="Borowka P."/>
            <person name="Marciniak B."/>
            <person name="Bakula Z."/>
            <person name="Van Ingen J."/>
            <person name="Safianowska A."/>
            <person name="Dziadek J."/>
            <person name="Jagielski T."/>
        </authorList>
    </citation>
    <scope>NUCLEOTIDE SEQUENCE [LARGE SCALE GENOMIC DNA]</scope>
    <source>
        <strain evidence="2">1010001458</strain>
    </source>
</reference>
<proteinExistence type="predicted"/>
<dbReference type="Proteomes" id="UP000077342">
    <property type="component" value="Unassembled WGS sequence"/>
</dbReference>